<accession>A0A177F8G9</accession>
<dbReference type="AlphaFoldDB" id="A0A177F8G9"/>
<dbReference type="PANTHER" id="PTHR43050">
    <property type="entry name" value="SERINE / THREONINE RACEMASE FAMILY MEMBER"/>
    <property type="match status" value="1"/>
</dbReference>
<comment type="caution">
    <text evidence="7">The sequence shown here is derived from an EMBL/GenBank/DDBJ whole genome shotgun (WGS) entry which is preliminary data.</text>
</comment>
<dbReference type="GO" id="GO:0008721">
    <property type="term" value="F:D-serine ammonia-lyase activity"/>
    <property type="evidence" value="ECO:0007669"/>
    <property type="project" value="TreeGrafter"/>
</dbReference>
<dbReference type="GO" id="GO:0018114">
    <property type="term" value="F:threonine racemase activity"/>
    <property type="evidence" value="ECO:0007669"/>
    <property type="project" value="TreeGrafter"/>
</dbReference>
<feature type="region of interest" description="Disordered" evidence="5">
    <location>
        <begin position="45"/>
        <end position="71"/>
    </location>
</feature>
<evidence type="ECO:0000256" key="3">
    <source>
        <dbReference type="ARBA" id="ARBA00022898"/>
    </source>
</evidence>
<organism evidence="7 8">
    <name type="scientific">Fonsecaea monophora</name>
    <dbReference type="NCBI Taxonomy" id="254056"/>
    <lineage>
        <taxon>Eukaryota</taxon>
        <taxon>Fungi</taxon>
        <taxon>Dikarya</taxon>
        <taxon>Ascomycota</taxon>
        <taxon>Pezizomycotina</taxon>
        <taxon>Eurotiomycetes</taxon>
        <taxon>Chaetothyriomycetidae</taxon>
        <taxon>Chaetothyriales</taxon>
        <taxon>Herpotrichiellaceae</taxon>
        <taxon>Fonsecaea</taxon>
    </lineage>
</organism>
<dbReference type="GO" id="GO:0030170">
    <property type="term" value="F:pyridoxal phosphate binding"/>
    <property type="evidence" value="ECO:0007669"/>
    <property type="project" value="TreeGrafter"/>
</dbReference>
<sequence length="436" mass="46362">MADISTCPPLTPASVRTAYTKIKPYIHRTPLVTSRSLNAIASSRDPSVYLSDNPPPFDSPTSSSNDSDAAVPPPRFRLHFKCENFQKIGAFKARGAFHAVTRLVDELGLDEVRRRGVVTHSSGNHAQALALAASTFDIPAYIVMPAISTRSKIAGTRLYTPHVLFSGSTAEEREAVVGNVVEEKGAILVPPYDHPDIILGQGTVGLEMEEQFRENQSSPTSASASASTSTGADAAAKKFDAVLAPIGGGGLLCGVATFFASQPDTPVFGAEPSFEGADDARRGLLQNKRIEHVKTLTIADGLRTPVGKINWTVVSDPTKVAGVYAVSEDEIKKAMRFVFERLKLVVEPSGCVPLAAVLFNQEFRDMVAEKQREQQKAGAETPCWDVGVVFSGGNTTMKAIATLFGEGEEDDAGVEAKREAGKVGVDGTSNVEDVAG</sequence>
<evidence type="ECO:0000256" key="2">
    <source>
        <dbReference type="ARBA" id="ARBA00010869"/>
    </source>
</evidence>
<keyword evidence="4" id="KW-0456">Lyase</keyword>
<protein>
    <recommendedName>
        <fullName evidence="6">Tryptophan synthase beta chain-like PALP domain-containing protein</fullName>
    </recommendedName>
</protein>
<feature type="compositionally biased region" description="Polar residues" evidence="5">
    <location>
        <begin position="427"/>
        <end position="436"/>
    </location>
</feature>
<dbReference type="InterPro" id="IPR036052">
    <property type="entry name" value="TrpB-like_PALP_sf"/>
</dbReference>
<dbReference type="Pfam" id="PF00291">
    <property type="entry name" value="PALP"/>
    <property type="match status" value="1"/>
</dbReference>
<dbReference type="CDD" id="cd01562">
    <property type="entry name" value="Thr-dehyd"/>
    <property type="match status" value="1"/>
</dbReference>
<evidence type="ECO:0000256" key="1">
    <source>
        <dbReference type="ARBA" id="ARBA00001933"/>
    </source>
</evidence>
<dbReference type="PANTHER" id="PTHR43050:SF1">
    <property type="entry name" value="SERINE RACEMASE"/>
    <property type="match status" value="1"/>
</dbReference>
<keyword evidence="3" id="KW-0663">Pyridoxal phosphate</keyword>
<comment type="similarity">
    <text evidence="2">Belongs to the serine/threonine dehydratase family.</text>
</comment>
<gene>
    <name evidence="7" type="ORF">AYO21_05946</name>
</gene>
<evidence type="ECO:0000313" key="7">
    <source>
        <dbReference type="EMBL" id="OAG39880.1"/>
    </source>
</evidence>
<evidence type="ECO:0000256" key="4">
    <source>
        <dbReference type="ARBA" id="ARBA00023239"/>
    </source>
</evidence>
<feature type="region of interest" description="Disordered" evidence="5">
    <location>
        <begin position="409"/>
        <end position="436"/>
    </location>
</feature>
<dbReference type="GO" id="GO:0000287">
    <property type="term" value="F:magnesium ion binding"/>
    <property type="evidence" value="ECO:0007669"/>
    <property type="project" value="TreeGrafter"/>
</dbReference>
<dbReference type="SUPFAM" id="SSF53686">
    <property type="entry name" value="Tryptophan synthase beta subunit-like PLP-dependent enzymes"/>
    <property type="match status" value="1"/>
</dbReference>
<dbReference type="RefSeq" id="XP_022511832.1">
    <property type="nucleotide sequence ID" value="XM_022655912.1"/>
</dbReference>
<dbReference type="EMBL" id="LVKK01000039">
    <property type="protein sequence ID" value="OAG39880.1"/>
    <property type="molecule type" value="Genomic_DNA"/>
</dbReference>
<evidence type="ECO:0000256" key="5">
    <source>
        <dbReference type="SAM" id="MobiDB-lite"/>
    </source>
</evidence>
<dbReference type="FunFam" id="3.40.50.1100:FF:000005">
    <property type="entry name" value="Threonine dehydratase catabolic"/>
    <property type="match status" value="1"/>
</dbReference>
<dbReference type="GO" id="GO:0003941">
    <property type="term" value="F:L-serine ammonia-lyase activity"/>
    <property type="evidence" value="ECO:0007669"/>
    <property type="project" value="TreeGrafter"/>
</dbReference>
<keyword evidence="8" id="KW-1185">Reference proteome</keyword>
<dbReference type="Proteomes" id="UP000077002">
    <property type="component" value="Unassembled WGS sequence"/>
</dbReference>
<evidence type="ECO:0000259" key="6">
    <source>
        <dbReference type="Pfam" id="PF00291"/>
    </source>
</evidence>
<dbReference type="InterPro" id="IPR001926">
    <property type="entry name" value="TrpB-like_PALP"/>
</dbReference>
<dbReference type="Gene3D" id="3.40.50.1100">
    <property type="match status" value="2"/>
</dbReference>
<evidence type="ECO:0000313" key="8">
    <source>
        <dbReference type="Proteomes" id="UP000077002"/>
    </source>
</evidence>
<name>A0A177F8G9_9EURO</name>
<comment type="cofactor">
    <cofactor evidence="1">
        <name>pyridoxal 5'-phosphate</name>
        <dbReference type="ChEBI" id="CHEBI:597326"/>
    </cofactor>
</comment>
<proteinExistence type="inferred from homology"/>
<feature type="domain" description="Tryptophan synthase beta chain-like PALP" evidence="6">
    <location>
        <begin position="77"/>
        <end position="360"/>
    </location>
</feature>
<dbReference type="GeneID" id="34601110"/>
<dbReference type="GO" id="GO:0030378">
    <property type="term" value="F:serine racemase activity"/>
    <property type="evidence" value="ECO:0007669"/>
    <property type="project" value="TreeGrafter"/>
</dbReference>
<dbReference type="OrthoDB" id="271064at2759"/>
<reference evidence="7 8" key="1">
    <citation type="submission" date="2016-03" db="EMBL/GenBank/DDBJ databases">
        <title>Draft genome sequence of the Fonsecaea monophora CBS 269.37.</title>
        <authorList>
            <person name="Bombassaro A."/>
            <person name="Vinicius W.A."/>
            <person name="De Hoog S."/>
            <person name="Sun J."/>
            <person name="Souza E.M."/>
            <person name="Raittz R.T."/>
            <person name="Costa F."/>
            <person name="Leao A.C."/>
            <person name="Tadra-Sfeir M.Z."/>
            <person name="Baura V."/>
            <person name="Balsanelli E."/>
            <person name="Pedrosa F.O."/>
            <person name="Moreno L.F."/>
            <person name="Steffens M.B."/>
            <person name="Xi L."/>
            <person name="Bocca A.L."/>
            <person name="Felipe M.S."/>
            <person name="Teixeira M."/>
            <person name="Telles Filho F.Q."/>
            <person name="Azevedo C.M."/>
            <person name="Gomes R."/>
            <person name="Vicente V.A."/>
        </authorList>
    </citation>
    <scope>NUCLEOTIDE SEQUENCE [LARGE SCALE GENOMIC DNA]</scope>
    <source>
        <strain evidence="7 8">CBS 269.37</strain>
    </source>
</reference>
<dbReference type="GO" id="GO:0005524">
    <property type="term" value="F:ATP binding"/>
    <property type="evidence" value="ECO:0007669"/>
    <property type="project" value="TreeGrafter"/>
</dbReference>